<dbReference type="Pfam" id="PF00440">
    <property type="entry name" value="TetR_N"/>
    <property type="match status" value="1"/>
</dbReference>
<dbReference type="InterPro" id="IPR001387">
    <property type="entry name" value="Cro/C1-type_HTH"/>
</dbReference>
<feature type="domain" description="HTH cro/C1-type" evidence="3">
    <location>
        <begin position="16"/>
        <end position="70"/>
    </location>
</feature>
<dbReference type="PROSITE" id="PS50977">
    <property type="entry name" value="HTH_TETR_2"/>
    <property type="match status" value="1"/>
</dbReference>
<dbReference type="Pfam" id="PF17932">
    <property type="entry name" value="TetR_C_24"/>
    <property type="match status" value="1"/>
</dbReference>
<dbReference type="PANTHER" id="PTHR30055:SF200">
    <property type="entry name" value="HTH-TYPE TRANSCRIPTIONAL REPRESSOR BDCR"/>
    <property type="match status" value="1"/>
</dbReference>
<keyword evidence="6" id="KW-1185">Reference proteome</keyword>
<sequence>MEGSRASSRGSRALAVRRHRMAQGLSLRELARRVGVSPATMSAIERGRTGLSVERLLAVAEALGVPASAFLAPTEQVGAPSVEPVPALPRDGAVPAARQVTDVGGAPPHDWRSYPPLPMDDVLAAAVRAFVATGYHGASMRTIAQLAGMSVPGLYHHYPSKQDLLVGVLELTMADLHWRLEAASAEGRTPEERLRLVVEALALFHVRRRDLAFIGASEMRSLEPPARRRIAGLRRDVQYLLDQHIEAVLASRGASAGLEARLLGRALATMCTALAQWFRDDGPASAEVVAACYGQWALAMLGALPGAGRPLRGSG</sequence>
<evidence type="ECO:0000313" key="6">
    <source>
        <dbReference type="Proteomes" id="UP001589788"/>
    </source>
</evidence>
<dbReference type="SUPFAM" id="SSF46689">
    <property type="entry name" value="Homeodomain-like"/>
    <property type="match status" value="1"/>
</dbReference>
<dbReference type="PROSITE" id="PS50943">
    <property type="entry name" value="HTH_CROC1"/>
    <property type="match status" value="1"/>
</dbReference>
<dbReference type="InterPro" id="IPR036271">
    <property type="entry name" value="Tet_transcr_reg_TetR-rel_C_sf"/>
</dbReference>
<gene>
    <name evidence="5" type="ORF">ACFFRE_04155</name>
</gene>
<evidence type="ECO:0000256" key="2">
    <source>
        <dbReference type="PROSITE-ProRule" id="PRU00335"/>
    </source>
</evidence>
<reference evidence="5 6" key="1">
    <citation type="submission" date="2024-09" db="EMBL/GenBank/DDBJ databases">
        <authorList>
            <person name="Sun Q."/>
            <person name="Mori K."/>
        </authorList>
    </citation>
    <scope>NUCLEOTIDE SEQUENCE [LARGE SCALE GENOMIC DNA]</scope>
    <source>
        <strain evidence="5 6">JCM 15389</strain>
    </source>
</reference>
<dbReference type="Pfam" id="PF01381">
    <property type="entry name" value="HTH_3"/>
    <property type="match status" value="1"/>
</dbReference>
<dbReference type="RefSeq" id="WP_377788532.1">
    <property type="nucleotide sequence ID" value="NZ_JBHLYQ010000027.1"/>
</dbReference>
<feature type="DNA-binding region" description="H-T-H motif" evidence="2">
    <location>
        <begin position="139"/>
        <end position="158"/>
    </location>
</feature>
<comment type="caution">
    <text evidence="5">The sequence shown here is derived from an EMBL/GenBank/DDBJ whole genome shotgun (WGS) entry which is preliminary data.</text>
</comment>
<dbReference type="InterPro" id="IPR001647">
    <property type="entry name" value="HTH_TetR"/>
</dbReference>
<proteinExistence type="predicted"/>
<dbReference type="Proteomes" id="UP001589788">
    <property type="component" value="Unassembled WGS sequence"/>
</dbReference>
<dbReference type="InterPro" id="IPR010982">
    <property type="entry name" value="Lambda_DNA-bd_dom_sf"/>
</dbReference>
<dbReference type="PRINTS" id="PR00455">
    <property type="entry name" value="HTHTETR"/>
</dbReference>
<keyword evidence="1 2" id="KW-0238">DNA-binding</keyword>
<dbReference type="SMART" id="SM00530">
    <property type="entry name" value="HTH_XRE"/>
    <property type="match status" value="1"/>
</dbReference>
<name>A0ABV6C0X4_9ACTN</name>
<dbReference type="SUPFAM" id="SSF47413">
    <property type="entry name" value="lambda repressor-like DNA-binding domains"/>
    <property type="match status" value="1"/>
</dbReference>
<evidence type="ECO:0000313" key="5">
    <source>
        <dbReference type="EMBL" id="MFC0081348.1"/>
    </source>
</evidence>
<dbReference type="Gene3D" id="1.10.260.40">
    <property type="entry name" value="lambda repressor-like DNA-binding domains"/>
    <property type="match status" value="1"/>
</dbReference>
<dbReference type="PANTHER" id="PTHR30055">
    <property type="entry name" value="HTH-TYPE TRANSCRIPTIONAL REGULATOR RUTR"/>
    <property type="match status" value="1"/>
</dbReference>
<dbReference type="EMBL" id="JBHLYQ010000027">
    <property type="protein sequence ID" value="MFC0081348.1"/>
    <property type="molecule type" value="Genomic_DNA"/>
</dbReference>
<evidence type="ECO:0000259" key="3">
    <source>
        <dbReference type="PROSITE" id="PS50943"/>
    </source>
</evidence>
<evidence type="ECO:0000256" key="1">
    <source>
        <dbReference type="ARBA" id="ARBA00023125"/>
    </source>
</evidence>
<dbReference type="InterPro" id="IPR009057">
    <property type="entry name" value="Homeodomain-like_sf"/>
</dbReference>
<dbReference type="SUPFAM" id="SSF48498">
    <property type="entry name" value="Tetracyclin repressor-like, C-terminal domain"/>
    <property type="match status" value="1"/>
</dbReference>
<accession>A0ABV6C0X4</accession>
<organism evidence="5 6">
    <name type="scientific">Aciditerrimonas ferrireducens</name>
    <dbReference type="NCBI Taxonomy" id="667306"/>
    <lineage>
        <taxon>Bacteria</taxon>
        <taxon>Bacillati</taxon>
        <taxon>Actinomycetota</taxon>
        <taxon>Acidimicrobiia</taxon>
        <taxon>Acidimicrobiales</taxon>
        <taxon>Acidimicrobiaceae</taxon>
        <taxon>Aciditerrimonas</taxon>
    </lineage>
</organism>
<protein>
    <submittedName>
        <fullName evidence="5">TetR family transcriptional regulator</fullName>
    </submittedName>
</protein>
<dbReference type="Gene3D" id="1.10.357.10">
    <property type="entry name" value="Tetracycline Repressor, domain 2"/>
    <property type="match status" value="1"/>
</dbReference>
<evidence type="ECO:0000259" key="4">
    <source>
        <dbReference type="PROSITE" id="PS50977"/>
    </source>
</evidence>
<feature type="domain" description="HTH tetR-type" evidence="4">
    <location>
        <begin position="116"/>
        <end position="176"/>
    </location>
</feature>
<dbReference type="InterPro" id="IPR050109">
    <property type="entry name" value="HTH-type_TetR-like_transc_reg"/>
</dbReference>
<dbReference type="InterPro" id="IPR041490">
    <property type="entry name" value="KstR2_TetR_C"/>
</dbReference>
<dbReference type="CDD" id="cd00093">
    <property type="entry name" value="HTH_XRE"/>
    <property type="match status" value="1"/>
</dbReference>